<dbReference type="EMBL" id="JACHLR010000035">
    <property type="protein sequence ID" value="MBB4860880.1"/>
    <property type="molecule type" value="Genomic_DNA"/>
</dbReference>
<name>A0A7W7KE76_9SPHN</name>
<evidence type="ECO:0000313" key="1">
    <source>
        <dbReference type="EMBL" id="MBB4860880.1"/>
    </source>
</evidence>
<protein>
    <submittedName>
        <fullName evidence="1">Uncharacterized protein</fullName>
    </submittedName>
</protein>
<keyword evidence="2" id="KW-1185">Reference proteome</keyword>
<sequence length="49" mass="5312">MKDLFTHKSDRRTAAIYNIAHHITAGTVNRKVLNAEASALFGGTNADGR</sequence>
<gene>
    <name evidence="1" type="ORF">HNO88_004226</name>
</gene>
<accession>A0A7W7KE76</accession>
<dbReference type="Proteomes" id="UP000555448">
    <property type="component" value="Unassembled WGS sequence"/>
</dbReference>
<dbReference type="AlphaFoldDB" id="A0A7W7KE76"/>
<evidence type="ECO:0000313" key="2">
    <source>
        <dbReference type="Proteomes" id="UP000555448"/>
    </source>
</evidence>
<comment type="caution">
    <text evidence="1">The sequence shown here is derived from an EMBL/GenBank/DDBJ whole genome shotgun (WGS) entry which is preliminary data.</text>
</comment>
<dbReference type="RefSeq" id="WP_184250396.1">
    <property type="nucleotide sequence ID" value="NZ_JACHLR010000035.1"/>
</dbReference>
<proteinExistence type="predicted"/>
<organism evidence="1 2">
    <name type="scientific">Novosphingobium chloroacetimidivorans</name>
    <dbReference type="NCBI Taxonomy" id="1428314"/>
    <lineage>
        <taxon>Bacteria</taxon>
        <taxon>Pseudomonadati</taxon>
        <taxon>Pseudomonadota</taxon>
        <taxon>Alphaproteobacteria</taxon>
        <taxon>Sphingomonadales</taxon>
        <taxon>Sphingomonadaceae</taxon>
        <taxon>Novosphingobium</taxon>
    </lineage>
</organism>
<reference evidence="1 2" key="1">
    <citation type="submission" date="2020-08" db="EMBL/GenBank/DDBJ databases">
        <title>Functional genomics of gut bacteria from endangered species of beetles.</title>
        <authorList>
            <person name="Carlos-Shanley C."/>
        </authorList>
    </citation>
    <scope>NUCLEOTIDE SEQUENCE [LARGE SCALE GENOMIC DNA]</scope>
    <source>
        <strain evidence="1 2">S00245</strain>
    </source>
</reference>